<dbReference type="Gene3D" id="3.40.390.70">
    <property type="match status" value="1"/>
</dbReference>
<evidence type="ECO:0008006" key="4">
    <source>
        <dbReference type="Google" id="ProtNLM"/>
    </source>
</evidence>
<keyword evidence="3" id="KW-1185">Reference proteome</keyword>
<protein>
    <recommendedName>
        <fullName evidence="4">Peptidase MA superfamily protein</fullName>
    </recommendedName>
</protein>
<evidence type="ECO:0000313" key="2">
    <source>
        <dbReference type="EMBL" id="MBC3872084.1"/>
    </source>
</evidence>
<organism evidence="2 3">
    <name type="scientific">Undibacterium flavidum</name>
    <dbReference type="NCBI Taxonomy" id="2762297"/>
    <lineage>
        <taxon>Bacteria</taxon>
        <taxon>Pseudomonadati</taxon>
        <taxon>Pseudomonadota</taxon>
        <taxon>Betaproteobacteria</taxon>
        <taxon>Burkholderiales</taxon>
        <taxon>Oxalobacteraceae</taxon>
        <taxon>Undibacterium</taxon>
    </lineage>
</organism>
<proteinExistence type="predicted"/>
<name>A0ABR6Y643_9BURK</name>
<comment type="caution">
    <text evidence="2">The sequence shown here is derived from an EMBL/GenBank/DDBJ whole genome shotgun (WGS) entry which is preliminary data.</text>
</comment>
<dbReference type="Proteomes" id="UP000624279">
    <property type="component" value="Unassembled WGS sequence"/>
</dbReference>
<evidence type="ECO:0000313" key="3">
    <source>
        <dbReference type="Proteomes" id="UP000624279"/>
    </source>
</evidence>
<gene>
    <name evidence="2" type="ORF">H8K55_00675</name>
</gene>
<reference evidence="2 3" key="1">
    <citation type="submission" date="2020-08" db="EMBL/GenBank/DDBJ databases">
        <title>Novel species isolated from subtropical streams in China.</title>
        <authorList>
            <person name="Lu H."/>
        </authorList>
    </citation>
    <scope>NUCLEOTIDE SEQUENCE [LARGE SCALE GENOMIC DNA]</scope>
    <source>
        <strain evidence="2 3">LX15W</strain>
    </source>
</reference>
<dbReference type="EMBL" id="JACOGA010000001">
    <property type="protein sequence ID" value="MBC3872084.1"/>
    <property type="molecule type" value="Genomic_DNA"/>
</dbReference>
<evidence type="ECO:0000256" key="1">
    <source>
        <dbReference type="SAM" id="SignalP"/>
    </source>
</evidence>
<feature type="signal peptide" evidence="1">
    <location>
        <begin position="1"/>
        <end position="26"/>
    </location>
</feature>
<dbReference type="PROSITE" id="PS51257">
    <property type="entry name" value="PROKAR_LIPOPROTEIN"/>
    <property type="match status" value="1"/>
</dbReference>
<feature type="chain" id="PRO_5046696935" description="Peptidase MA superfamily protein" evidence="1">
    <location>
        <begin position="27"/>
        <end position="283"/>
    </location>
</feature>
<accession>A0ABR6Y643</accession>
<sequence>MSPKLTSISILIACAVAFTLSACSSAPQNQLIPNPAHNDSMRTECPGVIRTYTDLNDPDTLPNLKLRAERALANHGLRVLWELQSPHGQGLTFTEQASDRQRLTRLLDAILPAFTRYPSNFFQNMQVRDIVLVKDFHVGGQFRLAMPAPESDSLVYADNGHPQLCMAGMEMRTHHEFYHLIEHRLFKDFYFRDPAWLALNPAETHYGQGGATAYGKQFQNLGHPRAGMVSLYAGYGSEEDKAEVFGWMMTPGYAERLQDWAKQDGSLAAKLSWMQRLLMAQSH</sequence>
<keyword evidence="1" id="KW-0732">Signal</keyword>